<dbReference type="EMBL" id="JHEG04000001">
    <property type="protein sequence ID" value="KAF3889491.1"/>
    <property type="molecule type" value="Genomic_DNA"/>
</dbReference>
<reference evidence="2" key="1">
    <citation type="journal article" date="2015" name="Genome Announc.">
        <title>Draft Genome Sequence of Tolypothrix boutellei Strain VB521301.</title>
        <authorList>
            <person name="Chandrababunaidu M.M."/>
            <person name="Singh D."/>
            <person name="Sen D."/>
            <person name="Bhan S."/>
            <person name="Das S."/>
            <person name="Gupta A."/>
            <person name="Adhikary S.P."/>
            <person name="Tripathy S."/>
        </authorList>
    </citation>
    <scope>NUCLEOTIDE SEQUENCE</scope>
    <source>
        <strain evidence="2">VB521301</strain>
    </source>
</reference>
<dbReference type="CDD" id="cd00377">
    <property type="entry name" value="ICL_PEPM"/>
    <property type="match status" value="1"/>
</dbReference>
<organism evidence="2">
    <name type="scientific">Tolypothrix bouteillei VB521301</name>
    <dbReference type="NCBI Taxonomy" id="1479485"/>
    <lineage>
        <taxon>Bacteria</taxon>
        <taxon>Bacillati</taxon>
        <taxon>Cyanobacteriota</taxon>
        <taxon>Cyanophyceae</taxon>
        <taxon>Nostocales</taxon>
        <taxon>Tolypothrichaceae</taxon>
        <taxon>Tolypothrix</taxon>
    </lineage>
</organism>
<evidence type="ECO:0000313" key="1">
    <source>
        <dbReference type="EMBL" id="KAF3889491.1"/>
    </source>
</evidence>
<dbReference type="Gene3D" id="3.20.20.60">
    <property type="entry name" value="Phosphoenolpyruvate-binding domains"/>
    <property type="match status" value="1"/>
</dbReference>
<keyword evidence="3" id="KW-1185">Reference proteome</keyword>
<dbReference type="PANTHER" id="PTHR42905">
    <property type="entry name" value="PHOSPHOENOLPYRUVATE CARBOXYLASE"/>
    <property type="match status" value="1"/>
</dbReference>
<dbReference type="RefSeq" id="WP_038085968.1">
    <property type="nucleotide sequence ID" value="NZ_JHEG04000001.1"/>
</dbReference>
<comment type="caution">
    <text evidence="2">The sequence shown here is derived from an EMBL/GenBank/DDBJ whole genome shotgun (WGS) entry which is preliminary data.</text>
</comment>
<dbReference type="AlphaFoldDB" id="A0A0C1QRH7"/>
<reference evidence="1" key="2">
    <citation type="submission" date="2019-11" db="EMBL/GenBank/DDBJ databases">
        <title>Improved Assembly of Tolypothrix boutellei genome.</title>
        <authorList>
            <person name="Sarangi A.N."/>
            <person name="Mukherjee M."/>
            <person name="Ghosh S."/>
            <person name="Singh D."/>
            <person name="Das A."/>
            <person name="Kant S."/>
            <person name="Prusty A."/>
            <person name="Tripathy S."/>
        </authorList>
    </citation>
    <scope>NUCLEOTIDE SEQUENCE</scope>
    <source>
        <strain evidence="1">VB521301</strain>
    </source>
</reference>
<sequence>MPLSAKHSSSANQLRQLLERPEILVIPGVYDCLGAKLAEQAGFEVLATSGFGIAASTLGLPDYGFLTATEALYTVGRIAQSVNIPLIADMDTGYGNALNVIRTVKDAVQQGIAGVILEDQEWPKKCGHFEGKRVVPMAEHALKIQAAVQARDESGLVIIARTDARAPLGLHEAIDRGRAYIDAGADALFVEAPQSVEELQSIASAFPSVPLVANIVEGGKTPQLSASELHQMGFKIVFFPLSALLSVTKVMSACFHQLKEQGTTTDFQDMVSFKDFQEMIGIPKYHQLEQQFLGK</sequence>
<gene>
    <name evidence="2" type="ORF">DA73_0238595</name>
    <name evidence="1" type="ORF">DA73_0400031445</name>
</gene>
<dbReference type="InterPro" id="IPR039556">
    <property type="entry name" value="ICL/PEPM"/>
</dbReference>
<protein>
    <submittedName>
        <fullName evidence="2">Carboxyvinyl-carboxyphosphonate phosphorylmutase</fullName>
    </submittedName>
    <submittedName>
        <fullName evidence="1">Oxaloacetate decarboxylase</fullName>
    </submittedName>
</protein>
<accession>A0A0C1QRH7</accession>
<dbReference type="Proteomes" id="UP000029738">
    <property type="component" value="Unassembled WGS sequence"/>
</dbReference>
<name>A0A0C1QRH7_9CYAN</name>
<dbReference type="SUPFAM" id="SSF51621">
    <property type="entry name" value="Phosphoenolpyruvate/pyruvate domain"/>
    <property type="match status" value="1"/>
</dbReference>
<evidence type="ECO:0000313" key="2">
    <source>
        <dbReference type="EMBL" id="KIE08089.1"/>
    </source>
</evidence>
<dbReference type="OrthoDB" id="8629576at2"/>
<dbReference type="GO" id="GO:0016833">
    <property type="term" value="F:oxo-acid-lyase activity"/>
    <property type="evidence" value="ECO:0007669"/>
    <property type="project" value="UniProtKB-ARBA"/>
</dbReference>
<dbReference type="InterPro" id="IPR015813">
    <property type="entry name" value="Pyrv/PenolPyrv_kinase-like_dom"/>
</dbReference>
<proteinExistence type="predicted"/>
<dbReference type="STRING" id="1479485.DA73_0238595"/>
<dbReference type="EMBL" id="JHEG02000059">
    <property type="protein sequence ID" value="KIE08089.1"/>
    <property type="molecule type" value="Genomic_DNA"/>
</dbReference>
<dbReference type="InterPro" id="IPR040442">
    <property type="entry name" value="Pyrv_kinase-like_dom_sf"/>
</dbReference>
<dbReference type="Pfam" id="PF13714">
    <property type="entry name" value="PEP_mutase"/>
    <property type="match status" value="1"/>
</dbReference>
<evidence type="ECO:0000313" key="3">
    <source>
        <dbReference type="Proteomes" id="UP000029738"/>
    </source>
</evidence>
<dbReference type="PANTHER" id="PTHR42905:SF5">
    <property type="entry name" value="CARBOXYVINYL-CARBOXYPHOSPHONATE PHOSPHORYLMUTASE, CHLOROPLASTIC"/>
    <property type="match status" value="1"/>
</dbReference>